<dbReference type="InterPro" id="IPR033708">
    <property type="entry name" value="Anticodon_Ile_BEm"/>
</dbReference>
<dbReference type="Gene3D" id="3.40.50.620">
    <property type="entry name" value="HUPs"/>
    <property type="match status" value="2"/>
</dbReference>
<dbReference type="GO" id="GO:0002161">
    <property type="term" value="F:aminoacyl-tRNA deacylase activity"/>
    <property type="evidence" value="ECO:0007669"/>
    <property type="project" value="InterPro"/>
</dbReference>
<evidence type="ECO:0000313" key="11">
    <source>
        <dbReference type="EMBL" id="RSH90910.1"/>
    </source>
</evidence>
<keyword evidence="4" id="KW-0067">ATP-binding</keyword>
<keyword evidence="3" id="KW-0547">Nucleotide-binding</keyword>
<dbReference type="InterPro" id="IPR002301">
    <property type="entry name" value="Ile-tRNA-ligase"/>
</dbReference>
<keyword evidence="2 11" id="KW-0436">Ligase</keyword>
<dbReference type="InterPro" id="IPR009008">
    <property type="entry name" value="Val/Leu/Ile-tRNA-synth_edit"/>
</dbReference>
<evidence type="ECO:0000256" key="5">
    <source>
        <dbReference type="ARBA" id="ARBA00022917"/>
    </source>
</evidence>
<dbReference type="Gene3D" id="3.90.740.10">
    <property type="entry name" value="Valyl/Leucyl/Isoleucyl-tRNA synthetase, editing domain"/>
    <property type="match status" value="1"/>
</dbReference>
<accession>A0A427YIL3</accession>
<dbReference type="OrthoDB" id="10264412at2759"/>
<evidence type="ECO:0000259" key="10">
    <source>
        <dbReference type="Pfam" id="PF08264"/>
    </source>
</evidence>
<dbReference type="AlphaFoldDB" id="A0A427YIL3"/>
<dbReference type="PRINTS" id="PR00984">
    <property type="entry name" value="TRNASYNTHILE"/>
</dbReference>
<dbReference type="NCBIfam" id="TIGR00392">
    <property type="entry name" value="ileS"/>
    <property type="match status" value="1"/>
</dbReference>
<feature type="domain" description="Methionyl/Valyl/Leucyl/Isoleucyl-tRNA synthetase anticodon-binding" evidence="10">
    <location>
        <begin position="745"/>
        <end position="855"/>
    </location>
</feature>
<keyword evidence="12" id="KW-1185">Reference proteome</keyword>
<dbReference type="Pfam" id="PF08264">
    <property type="entry name" value="Anticodon_1"/>
    <property type="match status" value="1"/>
</dbReference>
<dbReference type="GO" id="GO:0005524">
    <property type="term" value="F:ATP binding"/>
    <property type="evidence" value="ECO:0007669"/>
    <property type="project" value="UniProtKB-KW"/>
</dbReference>
<evidence type="ECO:0000313" key="12">
    <source>
        <dbReference type="Proteomes" id="UP000279259"/>
    </source>
</evidence>
<proteinExistence type="predicted"/>
<dbReference type="GO" id="GO:0004822">
    <property type="term" value="F:isoleucine-tRNA ligase activity"/>
    <property type="evidence" value="ECO:0007669"/>
    <property type="project" value="UniProtKB-EC"/>
</dbReference>
<dbReference type="EMBL" id="RSCD01000009">
    <property type="protein sequence ID" value="RSH90910.1"/>
    <property type="molecule type" value="Genomic_DNA"/>
</dbReference>
<dbReference type="GO" id="GO:0000049">
    <property type="term" value="F:tRNA binding"/>
    <property type="evidence" value="ECO:0007669"/>
    <property type="project" value="InterPro"/>
</dbReference>
<comment type="caution">
    <text evidence="11">The sequence shown here is derived from an EMBL/GenBank/DDBJ whole genome shotgun (WGS) entry which is preliminary data.</text>
</comment>
<dbReference type="SUPFAM" id="SSF50677">
    <property type="entry name" value="ValRS/IleRS/LeuRS editing domain"/>
    <property type="match status" value="1"/>
</dbReference>
<feature type="compositionally biased region" description="Polar residues" evidence="8">
    <location>
        <begin position="97"/>
        <end position="115"/>
    </location>
</feature>
<evidence type="ECO:0000256" key="4">
    <source>
        <dbReference type="ARBA" id="ARBA00022840"/>
    </source>
</evidence>
<dbReference type="InterPro" id="IPR013155">
    <property type="entry name" value="M/V/L/I-tRNA-synth_anticd-bd"/>
</dbReference>
<evidence type="ECO:0000256" key="2">
    <source>
        <dbReference type="ARBA" id="ARBA00022598"/>
    </source>
</evidence>
<keyword evidence="6" id="KW-0030">Aminoacyl-tRNA synthetase</keyword>
<name>A0A427YIL3_9TREE</name>
<dbReference type="EC" id="6.1.1.5" evidence="1"/>
<dbReference type="CDD" id="cd07960">
    <property type="entry name" value="Anticodon_Ia_Ile_BEm"/>
    <property type="match status" value="1"/>
</dbReference>
<organism evidence="11 12">
    <name type="scientific">Saitozyma podzolica</name>
    <dbReference type="NCBI Taxonomy" id="1890683"/>
    <lineage>
        <taxon>Eukaryota</taxon>
        <taxon>Fungi</taxon>
        <taxon>Dikarya</taxon>
        <taxon>Basidiomycota</taxon>
        <taxon>Agaricomycotina</taxon>
        <taxon>Tremellomycetes</taxon>
        <taxon>Tremellales</taxon>
        <taxon>Trimorphomycetaceae</taxon>
        <taxon>Saitozyma</taxon>
    </lineage>
</organism>
<evidence type="ECO:0000256" key="7">
    <source>
        <dbReference type="ARBA" id="ARBA00032665"/>
    </source>
</evidence>
<keyword evidence="5" id="KW-0648">Protein biosynthesis</keyword>
<evidence type="ECO:0000256" key="6">
    <source>
        <dbReference type="ARBA" id="ARBA00023146"/>
    </source>
</evidence>
<dbReference type="Gene3D" id="1.10.10.830">
    <property type="entry name" value="Ile-tRNA synthetase CP2 domain-like"/>
    <property type="match status" value="1"/>
</dbReference>
<dbReference type="Proteomes" id="UP000279259">
    <property type="component" value="Unassembled WGS sequence"/>
</dbReference>
<dbReference type="InterPro" id="IPR009080">
    <property type="entry name" value="tRNAsynth_Ia_anticodon-bd"/>
</dbReference>
<dbReference type="InterPro" id="IPR050081">
    <property type="entry name" value="Ile-tRNA_ligase"/>
</dbReference>
<dbReference type="PANTHER" id="PTHR42765">
    <property type="entry name" value="SOLEUCYL-TRNA SYNTHETASE"/>
    <property type="match status" value="1"/>
</dbReference>
<evidence type="ECO:0000259" key="9">
    <source>
        <dbReference type="Pfam" id="PF00133"/>
    </source>
</evidence>
<dbReference type="Gene3D" id="1.10.730.20">
    <property type="match status" value="1"/>
</dbReference>
<dbReference type="Pfam" id="PF00133">
    <property type="entry name" value="tRNA-synt_1"/>
    <property type="match status" value="1"/>
</dbReference>
<feature type="region of interest" description="Disordered" evidence="8">
    <location>
        <begin position="28"/>
        <end position="115"/>
    </location>
</feature>
<dbReference type="GO" id="GO:0032543">
    <property type="term" value="P:mitochondrial translation"/>
    <property type="evidence" value="ECO:0007669"/>
    <property type="project" value="TreeGrafter"/>
</dbReference>
<dbReference type="SUPFAM" id="SSF47323">
    <property type="entry name" value="Anticodon-binding domain of a subclass of class I aminoacyl-tRNA synthetases"/>
    <property type="match status" value="1"/>
</dbReference>
<gene>
    <name evidence="11" type="primary">ISM1</name>
    <name evidence="11" type="ORF">EHS25_010086</name>
</gene>
<evidence type="ECO:0000256" key="1">
    <source>
        <dbReference type="ARBA" id="ARBA00013165"/>
    </source>
</evidence>
<reference evidence="11 12" key="1">
    <citation type="submission" date="2018-11" db="EMBL/GenBank/DDBJ databases">
        <title>Genome sequence of Saitozyma podzolica DSM 27192.</title>
        <authorList>
            <person name="Aliyu H."/>
            <person name="Gorte O."/>
            <person name="Ochsenreither K."/>
        </authorList>
    </citation>
    <scope>NUCLEOTIDE SEQUENCE [LARGE SCALE GENOMIC DNA]</scope>
    <source>
        <strain evidence="11 12">DSM 27192</strain>
    </source>
</reference>
<feature type="compositionally biased region" description="Basic and acidic residues" evidence="8">
    <location>
        <begin position="68"/>
        <end position="85"/>
    </location>
</feature>
<dbReference type="GO" id="GO:0006428">
    <property type="term" value="P:isoleucyl-tRNA aminoacylation"/>
    <property type="evidence" value="ECO:0007669"/>
    <property type="project" value="InterPro"/>
</dbReference>
<dbReference type="InterPro" id="IPR014729">
    <property type="entry name" value="Rossmann-like_a/b/a_fold"/>
</dbReference>
<feature type="domain" description="Aminoacyl-tRNA synthetase class Ia" evidence="9">
    <location>
        <begin position="121"/>
        <end position="705"/>
    </location>
</feature>
<dbReference type="PANTHER" id="PTHR42765:SF1">
    <property type="entry name" value="ISOLEUCINE--TRNA LIGASE, MITOCHONDRIAL"/>
    <property type="match status" value="1"/>
</dbReference>
<sequence>MEILVKLPATPLRLVTFHLAQSSFAARSTARRHASTIASSGSSQDKRKAYSHTLLLPKTSMPLKHKRPPEEERKFRARSTDELYRRQVCARDPASAHGSSRQSPTAPSSYSMTGHLTPTDTSTWDIINRWKVLRGYKVNYVPGWDCHGLPIELKALETLSAGTSHTTLSPVTVRRIARKTARQAIEIQKSEMRELGIMANWDGPGGVYITMDNDYEIRQLKLFQAMVEKGYITHRLRPTYYSPSTRTALAEAELVYKDGHKSRSVYVAFPVTRGDMSPGLRAAYEATATELPLSLAIWTTTAWSLPGNSGVAVNASMSYCLAKSRHGLLVLAMDRLEAMTAAIGPLEVLSSVQGSDLVGTTYSHRFHPPSAASPRPSVFLSNHVTSDSGTGLVHSAPAHGYEDYESFAAAGILPSTLRCPIDDDGRFTEELVAWADPGVASLVGKSVLGDGIDAMISLLHQDGSLLAEELISHRYPCDWKTKQPIIIRATPQWFADVDAVKQPAMQSLDRVNFVPPQSRNRLEAFVQSRSEWCISRQRSWGVPIPALFDEAGKPLLNSESLSHIISVLESKGTDHWWTGPVSDFAPPNGVYTKGNDTLDVWFDSGSSWTLLNRVADVYLEGSDQHRGWFQSSLLTHLTAAPTAPYKNLITHGFIMDENGQKMSKSAGNGLSPMEVVNGTETSPGYGADTLRIWAASVDYTRDVTFGPSAITHAAESLRKLRSACRFLLANSGRVVTTSAEFSLMDRHVLASLASLERTVADAYDSFAFNKVIHSLTTFTSTLSTTYFDMIKDSLYCDRADSPNRLGIVATLQTTLASITRMLAPIAPHLAEELYEHGGGSEPSVFLTGWAQAESTNDSRPAELLLTLRSATPALLAPRRLKTPAEAQLWLWGDGCGPLRDHATALLSRVLGVSEVHLEPPSEACAESTCRTAHGVVSMAIAPARLQKCPRCWKHASHREDELCPRCAAVV</sequence>
<evidence type="ECO:0000256" key="3">
    <source>
        <dbReference type="ARBA" id="ARBA00022741"/>
    </source>
</evidence>
<dbReference type="SUPFAM" id="SSF52374">
    <property type="entry name" value="Nucleotidylyl transferase"/>
    <property type="match status" value="1"/>
</dbReference>
<protein>
    <recommendedName>
        <fullName evidence="1">isoleucine--tRNA ligase</fullName>
        <ecNumber evidence="1">6.1.1.5</ecNumber>
    </recommendedName>
    <alternativeName>
        <fullName evidence="7">Isoleucyl-tRNA synthetase</fullName>
    </alternativeName>
</protein>
<dbReference type="GO" id="GO:0005739">
    <property type="term" value="C:mitochondrion"/>
    <property type="evidence" value="ECO:0007669"/>
    <property type="project" value="TreeGrafter"/>
</dbReference>
<dbReference type="STRING" id="1890683.A0A427YIL3"/>
<dbReference type="InterPro" id="IPR002300">
    <property type="entry name" value="aa-tRNA-synth_Ia"/>
</dbReference>
<evidence type="ECO:0000256" key="8">
    <source>
        <dbReference type="SAM" id="MobiDB-lite"/>
    </source>
</evidence>